<evidence type="ECO:0000313" key="9">
    <source>
        <dbReference type="EMBL" id="CAI8590939.1"/>
    </source>
</evidence>
<accession>A0AAV0YY66</accession>
<dbReference type="GO" id="GO:0016042">
    <property type="term" value="P:lipid catabolic process"/>
    <property type="evidence" value="ECO:0007669"/>
    <property type="project" value="UniProtKB-KW"/>
</dbReference>
<feature type="chain" id="PRO_5044021456" evidence="8">
    <location>
        <begin position="27"/>
        <end position="363"/>
    </location>
</feature>
<dbReference type="PANTHER" id="PTHR45650:SF75">
    <property type="entry name" value="GDSL-LIKE LIPASE_ACYLHYDROLASE"/>
    <property type="match status" value="1"/>
</dbReference>
<evidence type="ECO:0000256" key="1">
    <source>
        <dbReference type="ARBA" id="ARBA00004613"/>
    </source>
</evidence>
<dbReference type="Gene3D" id="3.40.50.1110">
    <property type="entry name" value="SGNH hydrolase"/>
    <property type="match status" value="1"/>
</dbReference>
<dbReference type="InterPro" id="IPR036514">
    <property type="entry name" value="SGNH_hydro_sf"/>
</dbReference>
<organism evidence="9 10">
    <name type="scientific">Vicia faba</name>
    <name type="common">Broad bean</name>
    <name type="synonym">Faba vulgaris</name>
    <dbReference type="NCBI Taxonomy" id="3906"/>
    <lineage>
        <taxon>Eukaryota</taxon>
        <taxon>Viridiplantae</taxon>
        <taxon>Streptophyta</taxon>
        <taxon>Embryophyta</taxon>
        <taxon>Tracheophyta</taxon>
        <taxon>Spermatophyta</taxon>
        <taxon>Magnoliopsida</taxon>
        <taxon>eudicotyledons</taxon>
        <taxon>Gunneridae</taxon>
        <taxon>Pentapetalae</taxon>
        <taxon>rosids</taxon>
        <taxon>fabids</taxon>
        <taxon>Fabales</taxon>
        <taxon>Fabaceae</taxon>
        <taxon>Papilionoideae</taxon>
        <taxon>50 kb inversion clade</taxon>
        <taxon>NPAAA clade</taxon>
        <taxon>Hologalegina</taxon>
        <taxon>IRL clade</taxon>
        <taxon>Fabeae</taxon>
        <taxon>Vicia</taxon>
    </lineage>
</organism>
<keyword evidence="4 8" id="KW-0732">Signal</keyword>
<name>A0AAV0YY66_VICFA</name>
<keyword evidence="5" id="KW-0378">Hydrolase</keyword>
<gene>
    <name evidence="9" type="ORF">VFH_I464760</name>
</gene>
<dbReference type="EMBL" id="OX451736">
    <property type="protein sequence ID" value="CAI8590939.1"/>
    <property type="molecule type" value="Genomic_DNA"/>
</dbReference>
<proteinExistence type="inferred from homology"/>
<dbReference type="InterPro" id="IPR035669">
    <property type="entry name" value="SGNH_plant_lipase-like"/>
</dbReference>
<evidence type="ECO:0000313" key="10">
    <source>
        <dbReference type="Proteomes" id="UP001157006"/>
    </source>
</evidence>
<keyword evidence="6" id="KW-0442">Lipid degradation</keyword>
<reference evidence="9 10" key="1">
    <citation type="submission" date="2023-01" db="EMBL/GenBank/DDBJ databases">
        <authorList>
            <person name="Kreplak J."/>
        </authorList>
    </citation>
    <scope>NUCLEOTIDE SEQUENCE [LARGE SCALE GENOMIC DNA]</scope>
</reference>
<dbReference type="GO" id="GO:0016788">
    <property type="term" value="F:hydrolase activity, acting on ester bonds"/>
    <property type="evidence" value="ECO:0007669"/>
    <property type="project" value="InterPro"/>
</dbReference>
<dbReference type="PANTHER" id="PTHR45650">
    <property type="entry name" value="GDSL-LIKE LIPASE/ACYLHYDROLASE-RELATED"/>
    <property type="match status" value="1"/>
</dbReference>
<keyword evidence="7" id="KW-0443">Lipid metabolism</keyword>
<keyword evidence="3" id="KW-0964">Secreted</keyword>
<sequence length="363" mass="40239">MTCLTEKWLILHLFLLAACYMQRSCAHGESPQVKCIYVFSDSISDNGNNNNLDTQAKANYNPYGIDFPSGATGRFTNGLTTIDYIGELLEVEDFIPPFANLGDSDIRKGVNYASGAAGIRNESGKQLGDIIPLRQQIKNHKTIVSKIIKELGGESKAKEYLKKCLYYVNIGSNDYLNNYFMPKIYPTSRIYNPEQYAEVLIKQYSLDMKELYILGARKYILVGLGLLGCLPNTIAKNGNNGLCVESQNAASLIFSEKLRSLVDKFNGKLHDSKFIFVNSTAGPVESTPAFTVTNAPCCQTRPDGMCVPDLIPCPNRDDHVFYDAIHPSAAFNKYTALTSYDSSISPETTHPISIKELAQYPIN</sequence>
<evidence type="ECO:0000256" key="6">
    <source>
        <dbReference type="ARBA" id="ARBA00022963"/>
    </source>
</evidence>
<dbReference type="InterPro" id="IPR051238">
    <property type="entry name" value="GDSL_esterase/lipase"/>
</dbReference>
<dbReference type="InterPro" id="IPR001087">
    <property type="entry name" value="GDSL"/>
</dbReference>
<comment type="similarity">
    <text evidence="2">Belongs to the 'GDSL' lipolytic enzyme family.</text>
</comment>
<evidence type="ECO:0000256" key="3">
    <source>
        <dbReference type="ARBA" id="ARBA00022525"/>
    </source>
</evidence>
<evidence type="ECO:0000256" key="5">
    <source>
        <dbReference type="ARBA" id="ARBA00022801"/>
    </source>
</evidence>
<protein>
    <submittedName>
        <fullName evidence="9">Uncharacterized protein</fullName>
    </submittedName>
</protein>
<comment type="subcellular location">
    <subcellularLocation>
        <location evidence="1">Secreted</location>
    </subcellularLocation>
</comment>
<dbReference type="Pfam" id="PF00657">
    <property type="entry name" value="Lipase_GDSL"/>
    <property type="match status" value="1"/>
</dbReference>
<dbReference type="CDD" id="cd01837">
    <property type="entry name" value="SGNH_plant_lipase_like"/>
    <property type="match status" value="1"/>
</dbReference>
<keyword evidence="10" id="KW-1185">Reference proteome</keyword>
<dbReference type="GO" id="GO:0005576">
    <property type="term" value="C:extracellular region"/>
    <property type="evidence" value="ECO:0007669"/>
    <property type="project" value="UniProtKB-SubCell"/>
</dbReference>
<feature type="signal peptide" evidence="8">
    <location>
        <begin position="1"/>
        <end position="26"/>
    </location>
</feature>
<evidence type="ECO:0000256" key="7">
    <source>
        <dbReference type="ARBA" id="ARBA00023098"/>
    </source>
</evidence>
<dbReference type="PROSITE" id="PS51257">
    <property type="entry name" value="PROKAR_LIPOPROTEIN"/>
    <property type="match status" value="1"/>
</dbReference>
<evidence type="ECO:0000256" key="8">
    <source>
        <dbReference type="SAM" id="SignalP"/>
    </source>
</evidence>
<dbReference type="Proteomes" id="UP001157006">
    <property type="component" value="Chromosome 1L"/>
</dbReference>
<evidence type="ECO:0000256" key="4">
    <source>
        <dbReference type="ARBA" id="ARBA00022729"/>
    </source>
</evidence>
<dbReference type="AlphaFoldDB" id="A0AAV0YY66"/>
<evidence type="ECO:0000256" key="2">
    <source>
        <dbReference type="ARBA" id="ARBA00008668"/>
    </source>
</evidence>